<evidence type="ECO:0000256" key="1">
    <source>
        <dbReference type="ARBA" id="ARBA00022553"/>
    </source>
</evidence>
<evidence type="ECO:0000313" key="6">
    <source>
        <dbReference type="Proteomes" id="UP000217895"/>
    </source>
</evidence>
<dbReference type="CDD" id="cd00156">
    <property type="entry name" value="REC"/>
    <property type="match status" value="1"/>
</dbReference>
<evidence type="ECO:0000256" key="2">
    <source>
        <dbReference type="ARBA" id="ARBA00023012"/>
    </source>
</evidence>
<dbReference type="GO" id="GO:0000160">
    <property type="term" value="P:phosphorelay signal transduction system"/>
    <property type="evidence" value="ECO:0007669"/>
    <property type="project" value="UniProtKB-KW"/>
</dbReference>
<feature type="domain" description="Response regulatory" evidence="4">
    <location>
        <begin position="3"/>
        <end position="118"/>
    </location>
</feature>
<dbReference type="PANTHER" id="PTHR44591">
    <property type="entry name" value="STRESS RESPONSE REGULATOR PROTEIN 1"/>
    <property type="match status" value="1"/>
</dbReference>
<gene>
    <name evidence="5" type="ORF">NIES2135_37600</name>
</gene>
<keyword evidence="6" id="KW-1185">Reference proteome</keyword>
<dbReference type="Gene3D" id="3.40.50.2300">
    <property type="match status" value="1"/>
</dbReference>
<evidence type="ECO:0000256" key="3">
    <source>
        <dbReference type="PROSITE-ProRule" id="PRU00169"/>
    </source>
</evidence>
<feature type="modified residue" description="4-aspartylphosphate" evidence="3">
    <location>
        <position position="52"/>
    </location>
</feature>
<dbReference type="Pfam" id="PF00072">
    <property type="entry name" value="Response_reg"/>
    <property type="match status" value="1"/>
</dbReference>
<dbReference type="SUPFAM" id="SSF52172">
    <property type="entry name" value="CheY-like"/>
    <property type="match status" value="1"/>
</dbReference>
<accession>A0A1Z4JJP2</accession>
<dbReference type="AlphaFoldDB" id="A0A1Z4JJP2"/>
<dbReference type="InterPro" id="IPR050595">
    <property type="entry name" value="Bact_response_regulator"/>
</dbReference>
<protein>
    <submittedName>
        <fullName evidence="5">Response regulator receiver protein</fullName>
    </submittedName>
</protein>
<dbReference type="SMART" id="SM00448">
    <property type="entry name" value="REC"/>
    <property type="match status" value="1"/>
</dbReference>
<evidence type="ECO:0000313" key="5">
    <source>
        <dbReference type="EMBL" id="BAY56898.1"/>
    </source>
</evidence>
<proteinExistence type="predicted"/>
<dbReference type="InterPro" id="IPR001789">
    <property type="entry name" value="Sig_transdc_resp-reg_receiver"/>
</dbReference>
<dbReference type="EMBL" id="AP018203">
    <property type="protein sequence ID" value="BAY56898.1"/>
    <property type="molecule type" value="Genomic_DNA"/>
</dbReference>
<organism evidence="5 6">
    <name type="scientific">Leptolyngbya boryana NIES-2135</name>
    <dbReference type="NCBI Taxonomy" id="1973484"/>
    <lineage>
        <taxon>Bacteria</taxon>
        <taxon>Bacillati</taxon>
        <taxon>Cyanobacteriota</taxon>
        <taxon>Cyanophyceae</taxon>
        <taxon>Leptolyngbyales</taxon>
        <taxon>Leptolyngbyaceae</taxon>
        <taxon>Leptolyngbya group</taxon>
        <taxon>Leptolyngbya</taxon>
    </lineage>
</organism>
<dbReference type="PROSITE" id="PS50110">
    <property type="entry name" value="RESPONSE_REGULATORY"/>
    <property type="match status" value="1"/>
</dbReference>
<reference evidence="5 6" key="1">
    <citation type="submission" date="2017-06" db="EMBL/GenBank/DDBJ databases">
        <title>Genome sequencing of cyanobaciteial culture collection at National Institute for Environmental Studies (NIES).</title>
        <authorList>
            <person name="Hirose Y."/>
            <person name="Shimura Y."/>
            <person name="Fujisawa T."/>
            <person name="Nakamura Y."/>
            <person name="Kawachi M."/>
        </authorList>
    </citation>
    <scope>NUCLEOTIDE SEQUENCE [LARGE SCALE GENOMIC DNA]</scope>
    <source>
        <strain evidence="5 6">NIES-2135</strain>
    </source>
</reference>
<evidence type="ECO:0000259" key="4">
    <source>
        <dbReference type="PROSITE" id="PS50110"/>
    </source>
</evidence>
<dbReference type="Proteomes" id="UP000217895">
    <property type="component" value="Chromosome"/>
</dbReference>
<keyword evidence="1 3" id="KW-0597">Phosphoprotein</keyword>
<dbReference type="InterPro" id="IPR011006">
    <property type="entry name" value="CheY-like_superfamily"/>
</dbReference>
<keyword evidence="2" id="KW-0902">Two-component regulatory system</keyword>
<name>A0A1Z4JJP2_LEPBY</name>
<dbReference type="PANTHER" id="PTHR44591:SF14">
    <property type="entry name" value="PROTEIN PILG"/>
    <property type="match status" value="1"/>
</dbReference>
<sequence length="130" mass="14339">MVKILVLEDNVLSQDLLCSLLIPEGYEVVCAADGQSGLAQIQEQHPDLVISDIDMPGMNGLEVLQQIRLNHLTASLPVIICTSAEDESCRRLATQLNAIYITKPFYPSKLLKIVTEQLTQQLSSSQQSPF</sequence>